<dbReference type="EMBL" id="CAJNOJ010000015">
    <property type="protein sequence ID" value="CAF0812679.1"/>
    <property type="molecule type" value="Genomic_DNA"/>
</dbReference>
<dbReference type="EMBL" id="CAJNOR010000117">
    <property type="protein sequence ID" value="CAF0804370.1"/>
    <property type="molecule type" value="Genomic_DNA"/>
</dbReference>
<organism evidence="2 4">
    <name type="scientific">Adineta ricciae</name>
    <name type="common">Rotifer</name>
    <dbReference type="NCBI Taxonomy" id="249248"/>
    <lineage>
        <taxon>Eukaryota</taxon>
        <taxon>Metazoa</taxon>
        <taxon>Spiralia</taxon>
        <taxon>Gnathifera</taxon>
        <taxon>Rotifera</taxon>
        <taxon>Eurotatoria</taxon>
        <taxon>Bdelloidea</taxon>
        <taxon>Adinetida</taxon>
        <taxon>Adinetidae</taxon>
        <taxon>Adineta</taxon>
    </lineage>
</organism>
<sequence length="341" mass="37541">MLYTIFFILLVNLLEIPFSTAACYGPYVTASSIEALHEDIHLIQPLPVDCGRLSCDFYLSSSSALGSHGPLSAYGPLGMVGPVGHNIWNPTAWRPDSAHIIEWMTSNMLFGLENNPLSSAGPLSSESYHETLPSINDFGKHLQALGLWGVLGPLGPLGALGPLGPLGPTGPYNTMNLEGHHSVPVHLTATELHNFDLVEVLDESRVHESLDCSFMILGTISFHRETDSYFFNCAPNQFVTIVLVPEHSLDYFNMSLYSNSSSSEHVASSDSMKYINFIQLGLMKNTDGSFRIDVSLHEMHQFILAHSYRLIVTGSHDLLDLDKEENNIRGPHIISCSKDEI</sequence>
<feature type="signal peptide" evidence="1">
    <location>
        <begin position="1"/>
        <end position="21"/>
    </location>
</feature>
<dbReference type="OrthoDB" id="10001803at2759"/>
<feature type="chain" id="PRO_5036222976" evidence="1">
    <location>
        <begin position="22"/>
        <end position="341"/>
    </location>
</feature>
<dbReference type="Proteomes" id="UP000663852">
    <property type="component" value="Unassembled WGS sequence"/>
</dbReference>
<dbReference type="AlphaFoldDB" id="A0A813T3X6"/>
<keyword evidence="1" id="KW-0732">Signal</keyword>
<accession>A0A813T3X6</accession>
<evidence type="ECO:0000313" key="2">
    <source>
        <dbReference type="EMBL" id="CAF0804370.1"/>
    </source>
</evidence>
<name>A0A813T3X6_ADIRI</name>
<gene>
    <name evidence="3" type="ORF">EDS130_LOCUS5433</name>
    <name evidence="2" type="ORF">XAT740_LOCUS3138</name>
</gene>
<evidence type="ECO:0000313" key="3">
    <source>
        <dbReference type="EMBL" id="CAF0812679.1"/>
    </source>
</evidence>
<comment type="caution">
    <text evidence="2">The sequence shown here is derived from an EMBL/GenBank/DDBJ whole genome shotgun (WGS) entry which is preliminary data.</text>
</comment>
<evidence type="ECO:0000256" key="1">
    <source>
        <dbReference type="SAM" id="SignalP"/>
    </source>
</evidence>
<keyword evidence="4" id="KW-1185">Reference proteome</keyword>
<protein>
    <submittedName>
        <fullName evidence="2">Uncharacterized protein</fullName>
    </submittedName>
</protein>
<proteinExistence type="predicted"/>
<evidence type="ECO:0000313" key="4">
    <source>
        <dbReference type="Proteomes" id="UP000663828"/>
    </source>
</evidence>
<dbReference type="Proteomes" id="UP000663828">
    <property type="component" value="Unassembled WGS sequence"/>
</dbReference>
<reference evidence="2" key="1">
    <citation type="submission" date="2021-02" db="EMBL/GenBank/DDBJ databases">
        <authorList>
            <person name="Nowell W R."/>
        </authorList>
    </citation>
    <scope>NUCLEOTIDE SEQUENCE</scope>
</reference>